<gene>
    <name evidence="2" type="ORF">MELLADRAFT_90484</name>
</gene>
<reference evidence="3" key="1">
    <citation type="journal article" date="2011" name="Proc. Natl. Acad. Sci. U.S.A.">
        <title>Obligate biotrophy features unraveled by the genomic analysis of rust fungi.</title>
        <authorList>
            <person name="Duplessis S."/>
            <person name="Cuomo C.A."/>
            <person name="Lin Y.-C."/>
            <person name="Aerts A."/>
            <person name="Tisserant E."/>
            <person name="Veneault-Fourrey C."/>
            <person name="Joly D.L."/>
            <person name="Hacquard S."/>
            <person name="Amselem J."/>
            <person name="Cantarel B.L."/>
            <person name="Chiu R."/>
            <person name="Coutinho P.M."/>
            <person name="Feau N."/>
            <person name="Field M."/>
            <person name="Frey P."/>
            <person name="Gelhaye E."/>
            <person name="Goldberg J."/>
            <person name="Grabherr M.G."/>
            <person name="Kodira C.D."/>
            <person name="Kohler A."/>
            <person name="Kuees U."/>
            <person name="Lindquist E.A."/>
            <person name="Lucas S.M."/>
            <person name="Mago R."/>
            <person name="Mauceli E."/>
            <person name="Morin E."/>
            <person name="Murat C."/>
            <person name="Pangilinan J.L."/>
            <person name="Park R."/>
            <person name="Pearson M."/>
            <person name="Quesneville H."/>
            <person name="Rouhier N."/>
            <person name="Sakthikumar S."/>
            <person name="Salamov A.A."/>
            <person name="Schmutz J."/>
            <person name="Selles B."/>
            <person name="Shapiro H."/>
            <person name="Tanguay P."/>
            <person name="Tuskan G.A."/>
            <person name="Henrissat B."/>
            <person name="Van de Peer Y."/>
            <person name="Rouze P."/>
            <person name="Ellis J.G."/>
            <person name="Dodds P.N."/>
            <person name="Schein J.E."/>
            <person name="Zhong S."/>
            <person name="Hamelin R.C."/>
            <person name="Grigoriev I.V."/>
            <person name="Szabo L.J."/>
            <person name="Martin F."/>
        </authorList>
    </citation>
    <scope>NUCLEOTIDE SEQUENCE [LARGE SCALE GENOMIC DNA]</scope>
    <source>
        <strain evidence="3">98AG31 / pathotype 3-4-7</strain>
    </source>
</reference>
<feature type="compositionally biased region" description="Low complexity" evidence="1">
    <location>
        <begin position="1"/>
        <end position="22"/>
    </location>
</feature>
<dbReference type="eggNOG" id="ENOG502S8R6">
    <property type="taxonomic scope" value="Eukaryota"/>
</dbReference>
<dbReference type="GeneID" id="18935583"/>
<dbReference type="RefSeq" id="XP_007413680.1">
    <property type="nucleotide sequence ID" value="XM_007413618.1"/>
</dbReference>
<accession>F4RX27</accession>
<evidence type="ECO:0000313" key="3">
    <source>
        <dbReference type="Proteomes" id="UP000001072"/>
    </source>
</evidence>
<dbReference type="VEuPathDB" id="FungiDB:MELLADRAFT_90484"/>
<evidence type="ECO:0000256" key="1">
    <source>
        <dbReference type="SAM" id="MobiDB-lite"/>
    </source>
</evidence>
<dbReference type="EMBL" id="GL883127">
    <property type="protein sequence ID" value="EGG02887.1"/>
    <property type="molecule type" value="Genomic_DNA"/>
</dbReference>
<evidence type="ECO:0000313" key="2">
    <source>
        <dbReference type="EMBL" id="EGG02887.1"/>
    </source>
</evidence>
<dbReference type="OrthoDB" id="5370359at2759"/>
<feature type="region of interest" description="Disordered" evidence="1">
    <location>
        <begin position="1"/>
        <end position="38"/>
    </location>
</feature>
<name>F4RX27_MELLP</name>
<dbReference type="AlphaFoldDB" id="F4RX27"/>
<organism evidence="3">
    <name type="scientific">Melampsora larici-populina (strain 98AG31 / pathotype 3-4-7)</name>
    <name type="common">Poplar leaf rust fungus</name>
    <dbReference type="NCBI Taxonomy" id="747676"/>
    <lineage>
        <taxon>Eukaryota</taxon>
        <taxon>Fungi</taxon>
        <taxon>Dikarya</taxon>
        <taxon>Basidiomycota</taxon>
        <taxon>Pucciniomycotina</taxon>
        <taxon>Pucciniomycetes</taxon>
        <taxon>Pucciniales</taxon>
        <taxon>Melampsoraceae</taxon>
        <taxon>Melampsora</taxon>
    </lineage>
</organism>
<dbReference type="InParanoid" id="F4RX27"/>
<keyword evidence="3" id="KW-1185">Reference proteome</keyword>
<dbReference type="HOGENOM" id="CLU_102039_0_0_1"/>
<proteinExistence type="predicted"/>
<dbReference type="KEGG" id="mlr:MELLADRAFT_90484"/>
<protein>
    <submittedName>
        <fullName evidence="2">Uncharacterized protein</fullName>
    </submittedName>
</protein>
<sequence length="193" mass="21195">MSDAPATSTTATKRKSTGSSTAPRKKAAVKDPHASARDLVASINESPLTFTSPEGDDEVRKTFVAIAAYTKSLEPVRKSASDIEDAKERLNRTIVGGIKKLMTWKPSCKTGSAKFSHDGICTDPMVFGALLGLDDKPNWKMKKYTINEIENILGEHISKEIRYDCLYLTSDVNVRWNEATGEFKFTGSYGKPV</sequence>
<dbReference type="Proteomes" id="UP000001072">
    <property type="component" value="Unassembled WGS sequence"/>
</dbReference>